<keyword evidence="3" id="KW-1185">Reference proteome</keyword>
<keyword evidence="1" id="KW-0732">Signal</keyword>
<dbReference type="EMBL" id="JBHDIY010000002">
    <property type="protein sequence ID" value="MFL4471967.1"/>
    <property type="molecule type" value="Genomic_DNA"/>
</dbReference>
<dbReference type="Proteomes" id="UP001627408">
    <property type="component" value="Unassembled WGS sequence"/>
</dbReference>
<evidence type="ECO:0000256" key="1">
    <source>
        <dbReference type="SAM" id="SignalP"/>
    </source>
</evidence>
<comment type="caution">
    <text evidence="2">The sequence shown here is derived from an EMBL/GenBank/DDBJ whole genome shotgun (WGS) entry which is preliminary data.</text>
</comment>
<feature type="chain" id="PRO_5045223816" description="DUF560 domain-containing protein" evidence="1">
    <location>
        <begin position="23"/>
        <end position="460"/>
    </location>
</feature>
<dbReference type="SUPFAM" id="SSF56935">
    <property type="entry name" value="Porins"/>
    <property type="match status" value="1"/>
</dbReference>
<sequence>MKRAFLAAAFALWAGVAVPQTADPDAGATFTLDQARAVARHALAVGDFELARQIAMGLLKADAEDPYAYGVLAAAHSRLNDPRLARAAARLSYRYAETSAQKFGAARTAASVAAQQKRPTMSQAWLRIAAAHTETPQQDKLLAREYAQARAANPLRFNINVSVAPSDNVNSGTDNVLEVINGVPTFGFFQGSSRALSGTVGVFDARLRYRLRADESSRSTATGRLYTRRVDLSSEAQTLAPNVTNSDFASTYAELGVEHRFALGAVGNAMTLGGALGASWSGGERTYDFAKLYALRDVRLTPNTRLSLNGAAERRLSTVSSTRDADVLTLGAHLGHKLARGDSLSIGLTVQNVTGDIVNADYQTASLRARYTFAKQVGPVQVTTGLTYGYTDYDSYVLVRPVDGGRQDTSLYGDVSLFFADYDFAGFAPTVQLRTGRRSSNVNRFEISETTISLGIQSKF</sequence>
<organism evidence="2 3">
    <name type="scientific">Tateyamaria armeniaca</name>
    <dbReference type="NCBI Taxonomy" id="2518930"/>
    <lineage>
        <taxon>Bacteria</taxon>
        <taxon>Pseudomonadati</taxon>
        <taxon>Pseudomonadota</taxon>
        <taxon>Alphaproteobacteria</taxon>
        <taxon>Rhodobacterales</taxon>
        <taxon>Roseobacteraceae</taxon>
        <taxon>Tateyamaria</taxon>
    </lineage>
</organism>
<name>A0ABW8UYC6_9RHOB</name>
<accession>A0ABW8UYC6</accession>
<evidence type="ECO:0000313" key="3">
    <source>
        <dbReference type="Proteomes" id="UP001627408"/>
    </source>
</evidence>
<dbReference type="RefSeq" id="WP_407593839.1">
    <property type="nucleotide sequence ID" value="NZ_JBHDIY010000002.1"/>
</dbReference>
<gene>
    <name evidence="2" type="ORF">ACERZ8_19565</name>
</gene>
<reference evidence="2 3" key="1">
    <citation type="submission" date="2024-08" db="EMBL/GenBank/DDBJ databases">
        <title>Tateyamaria sp. nov., isolated from marine algae.</title>
        <authorList>
            <person name="Choi B.J."/>
            <person name="Kim J.M."/>
            <person name="Lee J.K."/>
            <person name="Choi D.G."/>
            <person name="Bayburt H."/>
            <person name="Baek J.H."/>
            <person name="Han D.M."/>
            <person name="Jeon C.O."/>
        </authorList>
    </citation>
    <scope>NUCLEOTIDE SEQUENCE [LARGE SCALE GENOMIC DNA]</scope>
    <source>
        <strain evidence="2 3">KMU-156</strain>
    </source>
</reference>
<protein>
    <recommendedName>
        <fullName evidence="4">DUF560 domain-containing protein</fullName>
    </recommendedName>
</protein>
<proteinExistence type="predicted"/>
<evidence type="ECO:0000313" key="2">
    <source>
        <dbReference type="EMBL" id="MFL4471967.1"/>
    </source>
</evidence>
<evidence type="ECO:0008006" key="4">
    <source>
        <dbReference type="Google" id="ProtNLM"/>
    </source>
</evidence>
<feature type="signal peptide" evidence="1">
    <location>
        <begin position="1"/>
        <end position="22"/>
    </location>
</feature>